<dbReference type="InterPro" id="IPR020904">
    <property type="entry name" value="Sc_DH/Rdtase_CS"/>
</dbReference>
<keyword evidence="2" id="KW-0560">Oxidoreductase</keyword>
<dbReference type="OrthoDB" id="9803333at2"/>
<dbReference type="Pfam" id="PF13561">
    <property type="entry name" value="adh_short_C2"/>
    <property type="match status" value="1"/>
</dbReference>
<evidence type="ECO:0000313" key="3">
    <source>
        <dbReference type="EMBL" id="PYZ92180.1"/>
    </source>
</evidence>
<dbReference type="PANTHER" id="PTHR24321">
    <property type="entry name" value="DEHYDROGENASES, SHORT CHAIN"/>
    <property type="match status" value="1"/>
</dbReference>
<dbReference type="PANTHER" id="PTHR24321:SF8">
    <property type="entry name" value="ESTRADIOL 17-BETA-DEHYDROGENASE 8-RELATED"/>
    <property type="match status" value="1"/>
</dbReference>
<comment type="caution">
    <text evidence="3">The sequence shown here is derived from an EMBL/GenBank/DDBJ whole genome shotgun (WGS) entry which is preliminary data.</text>
</comment>
<keyword evidence="4" id="KW-1185">Reference proteome</keyword>
<protein>
    <submittedName>
        <fullName evidence="3">Short-chain dehydrogenase</fullName>
    </submittedName>
</protein>
<sequence>MRLNEKVAVITGGGSGIGRATSIRFAAEGSVVVVSDIHRHSGEETVDLIKEAGGRARFIQADVSSEQDMNELISETEKRYERIDILFNNAGVPNEEVKLPDLSLEEWDRVMNINLKGVFLGMKFALPIMEKQGSGSIINTSSYLGVKGRKYMAAYNASKGGVITLTKNAALEYGPKQIRVNAIAPGVIDTAIVDKWKENEAKWEIITRANALKRLGKPEEVANAVVFLASDEASYITGTTLMIDGGALTL</sequence>
<dbReference type="InterPro" id="IPR002347">
    <property type="entry name" value="SDR_fam"/>
</dbReference>
<dbReference type="AlphaFoldDB" id="A0A323TB61"/>
<evidence type="ECO:0000256" key="2">
    <source>
        <dbReference type="ARBA" id="ARBA00023002"/>
    </source>
</evidence>
<dbReference type="EMBL" id="PDOD01000004">
    <property type="protein sequence ID" value="PYZ92180.1"/>
    <property type="molecule type" value="Genomic_DNA"/>
</dbReference>
<dbReference type="PRINTS" id="PR00081">
    <property type="entry name" value="GDHRDH"/>
</dbReference>
<name>A0A323TB61_9BACI</name>
<dbReference type="GO" id="GO:0008206">
    <property type="term" value="P:bile acid metabolic process"/>
    <property type="evidence" value="ECO:0007669"/>
    <property type="project" value="UniProtKB-ARBA"/>
</dbReference>
<organism evidence="3 4">
    <name type="scientific">Salipaludibacillus keqinensis</name>
    <dbReference type="NCBI Taxonomy" id="2045207"/>
    <lineage>
        <taxon>Bacteria</taxon>
        <taxon>Bacillati</taxon>
        <taxon>Bacillota</taxon>
        <taxon>Bacilli</taxon>
        <taxon>Bacillales</taxon>
        <taxon>Bacillaceae</taxon>
    </lineage>
</organism>
<dbReference type="NCBIfam" id="NF005559">
    <property type="entry name" value="PRK07231.1"/>
    <property type="match status" value="1"/>
</dbReference>
<evidence type="ECO:0000313" key="4">
    <source>
        <dbReference type="Proteomes" id="UP000248214"/>
    </source>
</evidence>
<dbReference type="RefSeq" id="WP_110610578.1">
    <property type="nucleotide sequence ID" value="NZ_PDOD01000004.1"/>
</dbReference>
<comment type="similarity">
    <text evidence="1">Belongs to the short-chain dehydrogenases/reductases (SDR) family.</text>
</comment>
<accession>A0A323TB61</accession>
<dbReference type="SUPFAM" id="SSF51735">
    <property type="entry name" value="NAD(P)-binding Rossmann-fold domains"/>
    <property type="match status" value="1"/>
</dbReference>
<dbReference type="Gene3D" id="3.40.50.720">
    <property type="entry name" value="NAD(P)-binding Rossmann-like Domain"/>
    <property type="match status" value="1"/>
</dbReference>
<dbReference type="Proteomes" id="UP000248214">
    <property type="component" value="Unassembled WGS sequence"/>
</dbReference>
<reference evidence="3 4" key="1">
    <citation type="submission" date="2017-10" db="EMBL/GenBank/DDBJ databases">
        <title>Bacillus sp. nov., a halophilic bacterium isolated from a Keqin Lake.</title>
        <authorList>
            <person name="Wang H."/>
        </authorList>
    </citation>
    <scope>NUCLEOTIDE SEQUENCE [LARGE SCALE GENOMIC DNA]</scope>
    <source>
        <strain evidence="3 4">KQ-12</strain>
    </source>
</reference>
<dbReference type="NCBIfam" id="NF009466">
    <property type="entry name" value="PRK12826.1-2"/>
    <property type="match status" value="1"/>
</dbReference>
<dbReference type="InterPro" id="IPR036291">
    <property type="entry name" value="NAD(P)-bd_dom_sf"/>
</dbReference>
<proteinExistence type="inferred from homology"/>
<dbReference type="PRINTS" id="PR00080">
    <property type="entry name" value="SDRFAMILY"/>
</dbReference>
<dbReference type="CDD" id="cd05233">
    <property type="entry name" value="SDR_c"/>
    <property type="match status" value="1"/>
</dbReference>
<gene>
    <name evidence="3" type="ORF">CR194_15160</name>
</gene>
<dbReference type="FunFam" id="3.40.50.720:FF:000084">
    <property type="entry name" value="Short-chain dehydrogenase reductase"/>
    <property type="match status" value="1"/>
</dbReference>
<dbReference type="GO" id="GO:0016491">
    <property type="term" value="F:oxidoreductase activity"/>
    <property type="evidence" value="ECO:0007669"/>
    <property type="project" value="UniProtKB-KW"/>
</dbReference>
<evidence type="ECO:0000256" key="1">
    <source>
        <dbReference type="ARBA" id="ARBA00006484"/>
    </source>
</evidence>
<dbReference type="PROSITE" id="PS00061">
    <property type="entry name" value="ADH_SHORT"/>
    <property type="match status" value="1"/>
</dbReference>